<feature type="compositionally biased region" description="Polar residues" evidence="1">
    <location>
        <begin position="486"/>
        <end position="498"/>
    </location>
</feature>
<name>A0A423WEI1_9PEZI</name>
<comment type="caution">
    <text evidence="3">The sequence shown here is derived from an EMBL/GenBank/DDBJ whole genome shotgun (WGS) entry which is preliminary data.</text>
</comment>
<feature type="transmembrane region" description="Helical" evidence="2">
    <location>
        <begin position="108"/>
        <end position="131"/>
    </location>
</feature>
<keyword evidence="2" id="KW-0812">Transmembrane</keyword>
<sequence>MSTSPNLPAGAFITTLGGKSLVNARVDHKSDRPDNHLSIANCGGHLISKRGLYVVKYDRSGGNIYNAKTWFRDCIAPDSTGTDVSGATAVSSISAKGGRDNHGSSSTIAIAGGVIGGLAVAGLLAFLLWFWKRRIQKRRSTLLTPLSADPSFGGEKEETERGDGLRPTPNPSKFKASVRAQYDRFRGREASSASPTYDYSVMTTKERIRKIWAGLRVSQRRGFRTNENRKDVFAARAIRGGMKEEAKPRARPLPTNKPDSIMEDGILDSEAQQRRLSRIRGGSLGTALGRRALNSGDDPFSDVNAAKYTSANPPTHFATGADNPFSDANVIGERGYVPKTSSYVSDVRHSRTRSVDSTVALGRAMRVRAVDGVTSRPPSNSTTAYAESSLYLRDSASSFDTRRNRFRSDPFDLEPLSHSHTTYGLTAAVSSDLPTVSRSGIRRDPSNDSQRYQQSMGPIGGDLLATEGNIIRKPIAAARATYDSLGSSRYTSGVSQGTVDDWPEPGPDIGPTALWSGAGQSSSATGS</sequence>
<feature type="compositionally biased region" description="Basic and acidic residues" evidence="1">
    <location>
        <begin position="154"/>
        <end position="164"/>
    </location>
</feature>
<gene>
    <name evidence="3" type="ORF">VPNG_07828</name>
</gene>
<dbReference type="CDD" id="cd12087">
    <property type="entry name" value="TM_EGFR-like"/>
    <property type="match status" value="1"/>
</dbReference>
<feature type="compositionally biased region" description="Low complexity" evidence="1">
    <location>
        <begin position="516"/>
        <end position="527"/>
    </location>
</feature>
<feature type="region of interest" description="Disordered" evidence="1">
    <location>
        <begin position="486"/>
        <end position="527"/>
    </location>
</feature>
<dbReference type="OrthoDB" id="5240840at2759"/>
<keyword evidence="4" id="KW-1185">Reference proteome</keyword>
<reference evidence="3 4" key="1">
    <citation type="submission" date="2015-09" db="EMBL/GenBank/DDBJ databases">
        <title>Host preference determinants of Valsa canker pathogens revealed by comparative genomics.</title>
        <authorList>
            <person name="Yin Z."/>
            <person name="Huang L."/>
        </authorList>
    </citation>
    <scope>NUCLEOTIDE SEQUENCE [LARGE SCALE GENOMIC DNA]</scope>
    <source>
        <strain evidence="3 4">SXYLt</strain>
    </source>
</reference>
<protein>
    <submittedName>
        <fullName evidence="3">Uncharacterized protein</fullName>
    </submittedName>
</protein>
<proteinExistence type="predicted"/>
<evidence type="ECO:0000313" key="4">
    <source>
        <dbReference type="Proteomes" id="UP000285146"/>
    </source>
</evidence>
<feature type="region of interest" description="Disordered" evidence="1">
    <location>
        <begin position="243"/>
        <end position="262"/>
    </location>
</feature>
<keyword evidence="2" id="KW-0472">Membrane</keyword>
<accession>A0A423WEI1</accession>
<evidence type="ECO:0000256" key="2">
    <source>
        <dbReference type="SAM" id="Phobius"/>
    </source>
</evidence>
<dbReference type="EMBL" id="LKEB01000053">
    <property type="protein sequence ID" value="ROW01785.1"/>
    <property type="molecule type" value="Genomic_DNA"/>
</dbReference>
<dbReference type="STRING" id="1230097.A0A423WEI1"/>
<dbReference type="InParanoid" id="A0A423WEI1"/>
<feature type="region of interest" description="Disordered" evidence="1">
    <location>
        <begin position="146"/>
        <end position="173"/>
    </location>
</feature>
<evidence type="ECO:0000313" key="3">
    <source>
        <dbReference type="EMBL" id="ROW01785.1"/>
    </source>
</evidence>
<dbReference type="Proteomes" id="UP000285146">
    <property type="component" value="Unassembled WGS sequence"/>
</dbReference>
<feature type="compositionally biased region" description="Polar residues" evidence="1">
    <location>
        <begin position="447"/>
        <end position="456"/>
    </location>
</feature>
<feature type="region of interest" description="Disordered" evidence="1">
    <location>
        <begin position="434"/>
        <end position="459"/>
    </location>
</feature>
<evidence type="ECO:0000256" key="1">
    <source>
        <dbReference type="SAM" id="MobiDB-lite"/>
    </source>
</evidence>
<organism evidence="3 4">
    <name type="scientific">Cytospora leucostoma</name>
    <dbReference type="NCBI Taxonomy" id="1230097"/>
    <lineage>
        <taxon>Eukaryota</taxon>
        <taxon>Fungi</taxon>
        <taxon>Dikarya</taxon>
        <taxon>Ascomycota</taxon>
        <taxon>Pezizomycotina</taxon>
        <taxon>Sordariomycetes</taxon>
        <taxon>Sordariomycetidae</taxon>
        <taxon>Diaporthales</taxon>
        <taxon>Cytosporaceae</taxon>
        <taxon>Cytospora</taxon>
    </lineage>
</organism>
<dbReference type="AlphaFoldDB" id="A0A423WEI1"/>
<keyword evidence="2" id="KW-1133">Transmembrane helix</keyword>